<accession>A0A0V0TG88</accession>
<dbReference type="Proteomes" id="UP000055048">
    <property type="component" value="Unassembled WGS sequence"/>
</dbReference>
<gene>
    <name evidence="1" type="ORF">T05_10085</name>
</gene>
<organism evidence="1 2">
    <name type="scientific">Trichinella murrelli</name>
    <dbReference type="NCBI Taxonomy" id="144512"/>
    <lineage>
        <taxon>Eukaryota</taxon>
        <taxon>Metazoa</taxon>
        <taxon>Ecdysozoa</taxon>
        <taxon>Nematoda</taxon>
        <taxon>Enoplea</taxon>
        <taxon>Dorylaimia</taxon>
        <taxon>Trichinellida</taxon>
        <taxon>Trichinellidae</taxon>
        <taxon>Trichinella</taxon>
    </lineage>
</organism>
<evidence type="ECO:0000313" key="1">
    <source>
        <dbReference type="EMBL" id="KRX37904.1"/>
    </source>
</evidence>
<dbReference type="AlphaFoldDB" id="A0A0V0TG88"/>
<reference evidence="1 2" key="1">
    <citation type="submission" date="2015-01" db="EMBL/GenBank/DDBJ databases">
        <title>Evolution of Trichinella species and genotypes.</title>
        <authorList>
            <person name="Korhonen P.K."/>
            <person name="Edoardo P."/>
            <person name="Giuseppe L.R."/>
            <person name="Gasser R.B."/>
        </authorList>
    </citation>
    <scope>NUCLEOTIDE SEQUENCE [LARGE SCALE GENOMIC DNA]</scope>
    <source>
        <strain evidence="1">ISS417</strain>
    </source>
</reference>
<protein>
    <submittedName>
        <fullName evidence="1">Uncharacterized protein</fullName>
    </submittedName>
</protein>
<name>A0A0V0TG88_9BILA</name>
<evidence type="ECO:0000313" key="2">
    <source>
        <dbReference type="Proteomes" id="UP000055048"/>
    </source>
</evidence>
<sequence length="48" mass="5633">MLFLTEKKTIFKEDCKRNVAGSGIRRRASMDESMPCFTNCFHFMINVK</sequence>
<proteinExistence type="predicted"/>
<keyword evidence="2" id="KW-1185">Reference proteome</keyword>
<comment type="caution">
    <text evidence="1">The sequence shown here is derived from an EMBL/GenBank/DDBJ whole genome shotgun (WGS) entry which is preliminary data.</text>
</comment>
<dbReference type="EMBL" id="JYDJ01000289">
    <property type="protein sequence ID" value="KRX37904.1"/>
    <property type="molecule type" value="Genomic_DNA"/>
</dbReference>